<dbReference type="EMBL" id="CP037954">
    <property type="protein sequence ID" value="QBO57166.1"/>
    <property type="molecule type" value="Genomic_DNA"/>
</dbReference>
<organism evidence="1 2">
    <name type="scientific">Chryseobacterium salivictor</name>
    <dbReference type="NCBI Taxonomy" id="2547600"/>
    <lineage>
        <taxon>Bacteria</taxon>
        <taxon>Pseudomonadati</taxon>
        <taxon>Bacteroidota</taxon>
        <taxon>Flavobacteriia</taxon>
        <taxon>Flavobacteriales</taxon>
        <taxon>Weeksellaceae</taxon>
        <taxon>Chryseobacterium group</taxon>
        <taxon>Chryseobacterium</taxon>
    </lineage>
</organism>
<name>A0A4P6ZCE0_9FLAO</name>
<evidence type="ECO:0000313" key="2">
    <source>
        <dbReference type="Proteomes" id="UP000294419"/>
    </source>
</evidence>
<protein>
    <submittedName>
        <fullName evidence="1">Uncharacterized protein</fullName>
    </submittedName>
</protein>
<reference evidence="1 2" key="1">
    <citation type="submission" date="2019-03" db="EMBL/GenBank/DDBJ databases">
        <authorList>
            <person name="Kim H."/>
            <person name="Yu S.-M."/>
        </authorList>
    </citation>
    <scope>NUCLEOTIDE SEQUENCE [LARGE SCALE GENOMIC DNA]</scope>
    <source>
        <strain evidence="1 2">NBC122</strain>
    </source>
</reference>
<evidence type="ECO:0000313" key="1">
    <source>
        <dbReference type="EMBL" id="QBO57166.1"/>
    </source>
</evidence>
<keyword evidence="2" id="KW-1185">Reference proteome</keyword>
<dbReference type="Proteomes" id="UP000294419">
    <property type="component" value="Chromosome"/>
</dbReference>
<gene>
    <name evidence="1" type="ORF">NBC122_00312</name>
</gene>
<accession>A0A4P6ZCE0</accession>
<dbReference type="AlphaFoldDB" id="A0A4P6ZCE0"/>
<dbReference type="KEGG" id="csal:NBC122_00312"/>
<proteinExistence type="predicted"/>
<sequence>MMDFFLVKHKGLKALKLNKGALFIKEMQFFEV</sequence>